<sequence>MFSDLDKEILLLIKQGIKKNPISFALSCLTPVSMMLLIVFSDQAIGSLSLGLLAFCFMLSCGVGISVNLFFWSVISSEKKTIFEAIGGMSLGWLLNDLRYSRPFQLFMATPVVLVFLIEAYIRFFSGIELGLSETNADTESTTSVSILLVFYRAILGSFILYFYGVRGFLATNNITSSLFEISKVSSFSTDSNYMICAMKLCVVPALLIQLIFHFIGESAGVECALLFSSLVGATIVAHSRGDRPKAEEKEMDVSGETVNSF</sequence>
<feature type="compositionally biased region" description="Basic and acidic residues" evidence="1">
    <location>
        <begin position="243"/>
        <end position="253"/>
    </location>
</feature>
<dbReference type="AlphaFoldDB" id="A0AAW8Q0L4"/>
<comment type="caution">
    <text evidence="3">The sequence shown here is derived from an EMBL/GenBank/DDBJ whole genome shotgun (WGS) entry which is preliminary data.</text>
</comment>
<accession>A0AAW8Q0L4</accession>
<protein>
    <submittedName>
        <fullName evidence="3">Uncharacterized protein</fullName>
    </submittedName>
</protein>
<keyword evidence="2" id="KW-1133">Transmembrane helix</keyword>
<evidence type="ECO:0000313" key="3">
    <source>
        <dbReference type="EMBL" id="MDS1821408.1"/>
    </source>
</evidence>
<evidence type="ECO:0000313" key="4">
    <source>
        <dbReference type="Proteomes" id="UP001253193"/>
    </source>
</evidence>
<feature type="transmembrane region" description="Helical" evidence="2">
    <location>
        <begin position="52"/>
        <end position="75"/>
    </location>
</feature>
<feature type="transmembrane region" description="Helical" evidence="2">
    <location>
        <begin position="145"/>
        <end position="164"/>
    </location>
</feature>
<feature type="transmembrane region" description="Helical" evidence="2">
    <location>
        <begin position="21"/>
        <end position="40"/>
    </location>
</feature>
<organism evidence="3 4">
    <name type="scientific">Vibrio parahaemolyticus</name>
    <dbReference type="NCBI Taxonomy" id="670"/>
    <lineage>
        <taxon>Bacteria</taxon>
        <taxon>Pseudomonadati</taxon>
        <taxon>Pseudomonadota</taxon>
        <taxon>Gammaproteobacteria</taxon>
        <taxon>Vibrionales</taxon>
        <taxon>Vibrionaceae</taxon>
        <taxon>Vibrio</taxon>
    </lineage>
</organism>
<evidence type="ECO:0000256" key="2">
    <source>
        <dbReference type="SAM" id="Phobius"/>
    </source>
</evidence>
<keyword evidence="2" id="KW-0472">Membrane</keyword>
<feature type="transmembrane region" description="Helical" evidence="2">
    <location>
        <begin position="106"/>
        <end position="125"/>
    </location>
</feature>
<dbReference type="EMBL" id="JAUHGG010000003">
    <property type="protein sequence ID" value="MDS1821408.1"/>
    <property type="molecule type" value="Genomic_DNA"/>
</dbReference>
<reference evidence="3" key="1">
    <citation type="submission" date="2023-06" db="EMBL/GenBank/DDBJ databases">
        <title>Genomic Diversity of Vibrio spp. and Metagenomic Analysis of Pathogens in Florida Gulf Coastal Waters Following Hurricane Ian.</title>
        <authorList>
            <person name="Brumfield K.D."/>
        </authorList>
    </citation>
    <scope>NUCLEOTIDE SEQUENCE</scope>
    <source>
        <strain evidence="3">WBS2B-138</strain>
    </source>
</reference>
<proteinExistence type="predicted"/>
<evidence type="ECO:0000256" key="1">
    <source>
        <dbReference type="SAM" id="MobiDB-lite"/>
    </source>
</evidence>
<dbReference type="RefSeq" id="WP_311020294.1">
    <property type="nucleotide sequence ID" value="NZ_JAUHGG010000003.1"/>
</dbReference>
<feature type="region of interest" description="Disordered" evidence="1">
    <location>
        <begin position="243"/>
        <end position="262"/>
    </location>
</feature>
<gene>
    <name evidence="3" type="ORF">QX249_12120</name>
</gene>
<keyword evidence="2" id="KW-0812">Transmembrane</keyword>
<name>A0AAW8Q0L4_VIBPH</name>
<dbReference type="Proteomes" id="UP001253193">
    <property type="component" value="Unassembled WGS sequence"/>
</dbReference>